<feature type="region of interest" description="Disordered" evidence="1">
    <location>
        <begin position="357"/>
        <end position="383"/>
    </location>
</feature>
<name>A0A0S4QIA3_9ACTN</name>
<feature type="transmembrane region" description="Helical" evidence="2">
    <location>
        <begin position="795"/>
        <end position="813"/>
    </location>
</feature>
<feature type="region of interest" description="Disordered" evidence="1">
    <location>
        <begin position="1138"/>
        <end position="1160"/>
    </location>
</feature>
<gene>
    <name evidence="3" type="ORF">Ga0074812_102518</name>
</gene>
<keyword evidence="2" id="KW-0812">Transmembrane</keyword>
<evidence type="ECO:0000256" key="1">
    <source>
        <dbReference type="SAM" id="MobiDB-lite"/>
    </source>
</evidence>
<keyword evidence="3" id="KW-0808">Transferase</keyword>
<feature type="region of interest" description="Disordered" evidence="1">
    <location>
        <begin position="721"/>
        <end position="746"/>
    </location>
</feature>
<feature type="region of interest" description="Disordered" evidence="1">
    <location>
        <begin position="231"/>
        <end position="256"/>
    </location>
</feature>
<dbReference type="Proteomes" id="UP000198802">
    <property type="component" value="Unassembled WGS sequence"/>
</dbReference>
<accession>A0A0S4QIA3</accession>
<feature type="compositionally biased region" description="Basic and acidic residues" evidence="1">
    <location>
        <begin position="231"/>
        <end position="240"/>
    </location>
</feature>
<dbReference type="SUPFAM" id="SSF53448">
    <property type="entry name" value="Nucleotide-diphospho-sugar transferases"/>
    <property type="match status" value="1"/>
</dbReference>
<dbReference type="RefSeq" id="WP_242666074.1">
    <property type="nucleotide sequence ID" value="NZ_FAOZ01000002.1"/>
</dbReference>
<feature type="compositionally biased region" description="Low complexity" evidence="1">
    <location>
        <begin position="241"/>
        <end position="256"/>
    </location>
</feature>
<evidence type="ECO:0000313" key="4">
    <source>
        <dbReference type="Proteomes" id="UP000198802"/>
    </source>
</evidence>
<keyword evidence="2" id="KW-1133">Transmembrane helix</keyword>
<dbReference type="EMBL" id="FAOZ01000002">
    <property type="protein sequence ID" value="CUU54508.1"/>
    <property type="molecule type" value="Genomic_DNA"/>
</dbReference>
<feature type="transmembrane region" description="Helical" evidence="2">
    <location>
        <begin position="850"/>
        <end position="870"/>
    </location>
</feature>
<dbReference type="AlphaFoldDB" id="A0A0S4QIA3"/>
<keyword evidence="4" id="KW-1185">Reference proteome</keyword>
<dbReference type="InterPro" id="IPR050834">
    <property type="entry name" value="Glycosyltransf_2"/>
</dbReference>
<keyword evidence="2" id="KW-0472">Membrane</keyword>
<dbReference type="PANTHER" id="PTHR43685">
    <property type="entry name" value="GLYCOSYLTRANSFERASE"/>
    <property type="match status" value="1"/>
</dbReference>
<feature type="transmembrane region" description="Helical" evidence="2">
    <location>
        <begin position="695"/>
        <end position="712"/>
    </location>
</feature>
<dbReference type="PANTHER" id="PTHR43685:SF3">
    <property type="entry name" value="SLR2126 PROTEIN"/>
    <property type="match status" value="1"/>
</dbReference>
<evidence type="ECO:0000313" key="3">
    <source>
        <dbReference type="EMBL" id="CUU54508.1"/>
    </source>
</evidence>
<feature type="transmembrane region" description="Helical" evidence="2">
    <location>
        <begin position="1110"/>
        <end position="1134"/>
    </location>
</feature>
<feature type="transmembrane region" description="Helical" evidence="2">
    <location>
        <begin position="583"/>
        <end position="610"/>
    </location>
</feature>
<sequence>MAALATAFRPPERIIVVRLGGLAIPSQRASQPAGAESRHEVLNLPSTTSFGVAVAAAVSRVDRAGDPDVFYWLLHDGAVPAHDALDRLLTYARVDRSAAVLGPSLHAASDNGAPQVAGSQPAAGSARAAGVPLEAGVTVDRAGRRVTRGATGLHDAVRDVLAVSCTGMLIRAAAWERLGGLAVDLTAGLDLDLGVRAARAGLRVVAVPRAVVAIRPTARVDIPLLPRLDERSERSERSERAGQAGQAGSVRAGGAARSDQAALDRAARAAGMRVRLALTAAPLLPFALIALGVAGAARACARLSHRGGRWHAAVAEVWVVSAVLAQPWRLARLRRRAGRRAVVPRRVVRELLPRRPTGTGLDLDSDTGADPDPDHDPDGGLAAGVGVGAGSQASLAVRGRVGARNATPPRAFAALTAVLLTAGAAAVRRLPADLVGGGVPMPRTAGDLWSIVWSGWHDVAGGALGWAGPAPPWTPGLALLASIVAPVGLDVPALCSVLLALAPAVAASSTYLASARITGSARVRVGLAALYAVSPPMVESVVAGRLETAVALAVLPTVLAAGDQVLRGQHRAVWFGDWPAWRLAVGLAVVVACAPLLAIVALVGLPVAFWASRRAGRRAPRGARGPGAAGWSTAPLAVGLLSLLCVLCVGMLPLVPAAVAGRPGLWAAVGLAQLSGSERTGLIAGAPGDEARATALWLFVVLCVLLIVLSRLRATCLRTGTGTGSRMGSHTGTSPEAGTSPRTARGGGRNGAVGWALAGAGLLEVALAVPLAHAWPDAASPPVATAASALTGVWVGPQYGLACAGLLIVIGAARMSGPTAGRPVTEGRAEEAAGRPAAGRRSWGARGASLVAGLLTAVAVPAFAVGFLVAPATERPDEALARSIAGLTRTGGTGARVLVLRGTPPDRASYTLATQDGPGFPQASPYCPSNASGALARLVADLSAGVPDAADGLAAFGVVAVVTPEDADPSLLAALDAVGGLWRDRLGAGVLVWRPVDPATGENQPAALVRLVRGGAGTSAGHPATGQRVGTALDGFGPTAAGLAGTARLPAGTAGRRVVLAEPADPGWRATLDGRQLPAAVVSGWAQAFDLPEGGGLLRISYDHGRHRDAVLATAVAAGTVLTVGVLAALTGCVPTRRLRRRPPARQQPPVRRGGPRDAA</sequence>
<evidence type="ECO:0000256" key="2">
    <source>
        <dbReference type="SAM" id="Phobius"/>
    </source>
</evidence>
<dbReference type="InterPro" id="IPR029044">
    <property type="entry name" value="Nucleotide-diphossugar_trans"/>
</dbReference>
<feature type="transmembrane region" description="Helical" evidence="2">
    <location>
        <begin position="631"/>
        <end position="655"/>
    </location>
</feature>
<dbReference type="Pfam" id="PF13641">
    <property type="entry name" value="Glyco_tranf_2_3"/>
    <property type="match status" value="1"/>
</dbReference>
<reference evidence="4" key="1">
    <citation type="submission" date="2015-11" db="EMBL/GenBank/DDBJ databases">
        <authorList>
            <person name="Varghese N."/>
        </authorList>
    </citation>
    <scope>NUCLEOTIDE SEQUENCE [LARGE SCALE GENOMIC DNA]</scope>
    <source>
        <strain evidence="4">DSM 45899</strain>
    </source>
</reference>
<feature type="compositionally biased region" description="Low complexity" evidence="1">
    <location>
        <begin position="724"/>
        <end position="734"/>
    </location>
</feature>
<dbReference type="GO" id="GO:0016740">
    <property type="term" value="F:transferase activity"/>
    <property type="evidence" value="ECO:0007669"/>
    <property type="project" value="UniProtKB-KW"/>
</dbReference>
<proteinExistence type="predicted"/>
<dbReference type="Gene3D" id="3.90.550.10">
    <property type="entry name" value="Spore Coat Polysaccharide Biosynthesis Protein SpsA, Chain A"/>
    <property type="match status" value="1"/>
</dbReference>
<feature type="transmembrane region" description="Helical" evidence="2">
    <location>
        <begin position="752"/>
        <end position="775"/>
    </location>
</feature>
<protein>
    <submittedName>
        <fullName evidence="3">Glycosyltransferase like family 2</fullName>
    </submittedName>
</protein>
<organism evidence="3 4">
    <name type="scientific">Parafrankia irregularis</name>
    <dbReference type="NCBI Taxonomy" id="795642"/>
    <lineage>
        <taxon>Bacteria</taxon>
        <taxon>Bacillati</taxon>
        <taxon>Actinomycetota</taxon>
        <taxon>Actinomycetes</taxon>
        <taxon>Frankiales</taxon>
        <taxon>Frankiaceae</taxon>
        <taxon>Parafrankia</taxon>
    </lineage>
</organism>